<sequence>MPGFLWQLAKLSRLRFFYLATRGKTQRLTALYVLIASFVSLSTLGAVAYFLKWSLLFPVLGPTAFLIFYSPARSMSWPRNCILGHLSALICGWVAFLILSRFFPQALSHRGLPLLQALFASGAMALAALVMVSFRILHPPAASTAMLAATGYFDSLERMAGLILALFLLSAEGVLLHRLAGIVYPWWREKGGGEEPPIRTKLGDLGESPSTDPMTRLAHQLTTRRK</sequence>
<protein>
    <submittedName>
        <fullName evidence="4">HPP family protein</fullName>
    </submittedName>
</protein>
<evidence type="ECO:0000256" key="1">
    <source>
        <dbReference type="SAM" id="MobiDB-lite"/>
    </source>
</evidence>
<dbReference type="PANTHER" id="PTHR33741:SF5">
    <property type="entry name" value="TRANSMEMBRANE PROTEIN DDB_G0269096-RELATED"/>
    <property type="match status" value="1"/>
</dbReference>
<feature type="transmembrane region" description="Helical" evidence="2">
    <location>
        <begin position="28"/>
        <end position="47"/>
    </location>
</feature>
<comment type="caution">
    <text evidence="4">The sequence shown here is derived from an EMBL/GenBank/DDBJ whole genome shotgun (WGS) entry which is preliminary data.</text>
</comment>
<dbReference type="PANTHER" id="PTHR33741">
    <property type="entry name" value="TRANSMEMBRANE PROTEIN DDB_G0269096-RELATED"/>
    <property type="match status" value="1"/>
</dbReference>
<feature type="transmembrane region" description="Helical" evidence="2">
    <location>
        <begin position="82"/>
        <end position="103"/>
    </location>
</feature>
<name>A0A7C3H4L8_9BACT</name>
<organism evidence="4">
    <name type="scientific">Thermosulfurimonas dismutans</name>
    <dbReference type="NCBI Taxonomy" id="999894"/>
    <lineage>
        <taxon>Bacteria</taxon>
        <taxon>Pseudomonadati</taxon>
        <taxon>Thermodesulfobacteriota</taxon>
        <taxon>Thermodesulfobacteria</taxon>
        <taxon>Thermodesulfobacteriales</taxon>
        <taxon>Thermodesulfobacteriaceae</taxon>
        <taxon>Thermosulfurimonas</taxon>
    </lineage>
</organism>
<keyword evidence="2" id="KW-0472">Membrane</keyword>
<feature type="transmembrane region" description="Helical" evidence="2">
    <location>
        <begin position="159"/>
        <end position="187"/>
    </location>
</feature>
<evidence type="ECO:0000259" key="3">
    <source>
        <dbReference type="Pfam" id="PF04982"/>
    </source>
</evidence>
<evidence type="ECO:0000256" key="2">
    <source>
        <dbReference type="SAM" id="Phobius"/>
    </source>
</evidence>
<dbReference type="Proteomes" id="UP000886043">
    <property type="component" value="Unassembled WGS sequence"/>
</dbReference>
<feature type="region of interest" description="Disordered" evidence="1">
    <location>
        <begin position="193"/>
        <end position="226"/>
    </location>
</feature>
<dbReference type="EMBL" id="DRMH01000071">
    <property type="protein sequence ID" value="HFC97865.1"/>
    <property type="molecule type" value="Genomic_DNA"/>
</dbReference>
<evidence type="ECO:0000313" key="4">
    <source>
        <dbReference type="EMBL" id="HFC97865.1"/>
    </source>
</evidence>
<feature type="transmembrane region" description="Helical" evidence="2">
    <location>
        <begin position="115"/>
        <end position="138"/>
    </location>
</feature>
<keyword evidence="2" id="KW-0812">Transmembrane</keyword>
<dbReference type="InterPro" id="IPR058581">
    <property type="entry name" value="TM_HPP"/>
</dbReference>
<dbReference type="AlphaFoldDB" id="A0A7C3H4L8"/>
<proteinExistence type="predicted"/>
<keyword evidence="2" id="KW-1133">Transmembrane helix</keyword>
<dbReference type="Pfam" id="PF04982">
    <property type="entry name" value="TM_HPP"/>
    <property type="match status" value="1"/>
</dbReference>
<feature type="transmembrane region" description="Helical" evidence="2">
    <location>
        <begin position="53"/>
        <end position="70"/>
    </location>
</feature>
<gene>
    <name evidence="4" type="ORF">ENJ40_05345</name>
</gene>
<dbReference type="InterPro" id="IPR007065">
    <property type="entry name" value="HPP"/>
</dbReference>
<feature type="compositionally biased region" description="Basic and acidic residues" evidence="1">
    <location>
        <begin position="193"/>
        <end position="204"/>
    </location>
</feature>
<feature type="domain" description="HPP transmembrane region" evidence="3">
    <location>
        <begin position="27"/>
        <end position="153"/>
    </location>
</feature>
<reference evidence="4" key="1">
    <citation type="journal article" date="2020" name="mSystems">
        <title>Genome- and Community-Level Interaction Insights into Carbon Utilization and Element Cycling Functions of Hydrothermarchaeota in Hydrothermal Sediment.</title>
        <authorList>
            <person name="Zhou Z."/>
            <person name="Liu Y."/>
            <person name="Xu W."/>
            <person name="Pan J."/>
            <person name="Luo Z.H."/>
            <person name="Li M."/>
        </authorList>
    </citation>
    <scope>NUCLEOTIDE SEQUENCE [LARGE SCALE GENOMIC DNA]</scope>
    <source>
        <strain evidence="4">HyVt-483</strain>
    </source>
</reference>
<accession>A0A7C3H4L8</accession>